<dbReference type="GO" id="GO:0006298">
    <property type="term" value="P:mismatch repair"/>
    <property type="evidence" value="ECO:0007669"/>
    <property type="project" value="TreeGrafter"/>
</dbReference>
<dbReference type="GO" id="GO:0032259">
    <property type="term" value="P:methylation"/>
    <property type="evidence" value="ECO:0007669"/>
    <property type="project" value="UniProtKB-KW"/>
</dbReference>
<evidence type="ECO:0000313" key="8">
    <source>
        <dbReference type="Proteomes" id="UP000225722"/>
    </source>
</evidence>
<dbReference type="NCBIfam" id="TIGR00571">
    <property type="entry name" value="dam"/>
    <property type="match status" value="1"/>
</dbReference>
<dbReference type="EC" id="2.1.1.72" evidence="2"/>
<accession>A0A1L2BX38</accession>
<dbReference type="GO" id="GO:1904047">
    <property type="term" value="F:S-adenosyl-L-methionine binding"/>
    <property type="evidence" value="ECO:0007669"/>
    <property type="project" value="TreeGrafter"/>
</dbReference>
<name>A0A1L2BX38_9CAUD</name>
<proteinExistence type="inferred from homology"/>
<comment type="similarity">
    <text evidence="1">Belongs to the N(4)/N(6)-methyltransferase family.</text>
</comment>
<sequence>MTMNTEKKQGAKPFLKWPGGKRQLLKRIAPMLPKHFTKYCEPFVGGGALLFHLLNYHKLGEVLINDTNRDLMVAYVVIQQSVHQLINELEKLQADYIRTCGIMRDGWSDRRRYFERVRDEFNQQAAEFNYSQYNETWVTRAAQVIFLNKTCFNGLWRVRKRDGGFNTSFGDYDNPAICDRDNLLAVSYRLQGVYILCGDYQQVTEFVDSNTLIYLDPPYTPMSDTANFVGYSKDGWNDGENARLLNWIKELSEVRQGKVVLSSSDVDCWDSLNFKRVEVKAKRAISCKVEGREGVKELILNNY</sequence>
<evidence type="ECO:0000256" key="4">
    <source>
        <dbReference type="ARBA" id="ARBA00022679"/>
    </source>
</evidence>
<dbReference type="PROSITE" id="PS00092">
    <property type="entry name" value="N6_MTASE"/>
    <property type="match status" value="1"/>
</dbReference>
<dbReference type="InterPro" id="IPR002052">
    <property type="entry name" value="DNA_methylase_N6_adenine_CS"/>
</dbReference>
<dbReference type="InterPro" id="IPR012327">
    <property type="entry name" value="MeTrfase_D12"/>
</dbReference>
<dbReference type="InterPro" id="IPR029063">
    <property type="entry name" value="SAM-dependent_MTases_sf"/>
</dbReference>
<protein>
    <recommendedName>
        <fullName evidence="2">site-specific DNA-methyltransferase (adenine-specific)</fullName>
        <ecNumber evidence="2">2.1.1.72</ecNumber>
    </recommendedName>
</protein>
<reference evidence="8" key="1">
    <citation type="submission" date="2015-12" db="EMBL/GenBank/DDBJ databases">
        <authorList>
            <person name="Sencilo A."/>
            <person name="Bamford D.H."/>
            <person name="Roine E."/>
        </authorList>
    </citation>
    <scope>NUCLEOTIDE SEQUENCE [LARGE SCALE GENOMIC DNA]</scope>
</reference>
<dbReference type="InterPro" id="IPR012263">
    <property type="entry name" value="M_m6A_EcoRV"/>
</dbReference>
<dbReference type="InterPro" id="IPR023095">
    <property type="entry name" value="Ade_MeTrfase_dom_2"/>
</dbReference>
<comment type="catalytic activity">
    <reaction evidence="6">
        <text>a 2'-deoxyadenosine in DNA + S-adenosyl-L-methionine = an N(6)-methyl-2'-deoxyadenosine in DNA + S-adenosyl-L-homocysteine + H(+)</text>
        <dbReference type="Rhea" id="RHEA:15197"/>
        <dbReference type="Rhea" id="RHEA-COMP:12418"/>
        <dbReference type="Rhea" id="RHEA-COMP:12419"/>
        <dbReference type="ChEBI" id="CHEBI:15378"/>
        <dbReference type="ChEBI" id="CHEBI:57856"/>
        <dbReference type="ChEBI" id="CHEBI:59789"/>
        <dbReference type="ChEBI" id="CHEBI:90615"/>
        <dbReference type="ChEBI" id="CHEBI:90616"/>
        <dbReference type="EC" id="2.1.1.72"/>
    </reaction>
</comment>
<dbReference type="PIRSF" id="PIRSF000398">
    <property type="entry name" value="M_m6A_EcoRV"/>
    <property type="match status" value="1"/>
</dbReference>
<dbReference type="PANTHER" id="PTHR30481:SF3">
    <property type="entry name" value="DNA ADENINE METHYLASE"/>
    <property type="match status" value="1"/>
</dbReference>
<dbReference type="Pfam" id="PF02086">
    <property type="entry name" value="MethyltransfD12"/>
    <property type="match status" value="1"/>
</dbReference>
<dbReference type="GO" id="GO:0009007">
    <property type="term" value="F:site-specific DNA-methyltransferase (adenine-specific) activity"/>
    <property type="evidence" value="ECO:0007669"/>
    <property type="project" value="UniProtKB-EC"/>
</dbReference>
<keyword evidence="4" id="KW-0808">Transferase</keyword>
<gene>
    <name evidence="7" type="ORF">2AV2_158</name>
</gene>
<evidence type="ECO:0000256" key="2">
    <source>
        <dbReference type="ARBA" id="ARBA00011900"/>
    </source>
</evidence>
<evidence type="ECO:0000256" key="3">
    <source>
        <dbReference type="ARBA" id="ARBA00022603"/>
    </source>
</evidence>
<organism evidence="7 8">
    <name type="scientific">Nodularia phage vB_NpeS-2AV2</name>
    <dbReference type="NCBI Taxonomy" id="1777122"/>
    <lineage>
        <taxon>Viruses</taxon>
        <taxon>Duplodnaviria</taxon>
        <taxon>Heunggongvirae</taxon>
        <taxon>Uroviricota</taxon>
        <taxon>Caudoviricetes</taxon>
        <taxon>Ravarandavirus</taxon>
        <taxon>Ravarandavirus rv2AV2</taxon>
    </lineage>
</organism>
<dbReference type="Proteomes" id="UP000225722">
    <property type="component" value="Segment"/>
</dbReference>
<dbReference type="GO" id="GO:0043565">
    <property type="term" value="F:sequence-specific DNA binding"/>
    <property type="evidence" value="ECO:0007669"/>
    <property type="project" value="TreeGrafter"/>
</dbReference>
<keyword evidence="3 7" id="KW-0489">Methyltransferase</keyword>
<dbReference type="PANTHER" id="PTHR30481">
    <property type="entry name" value="DNA ADENINE METHYLASE"/>
    <property type="match status" value="1"/>
</dbReference>
<dbReference type="SUPFAM" id="SSF53335">
    <property type="entry name" value="S-adenosyl-L-methionine-dependent methyltransferases"/>
    <property type="match status" value="1"/>
</dbReference>
<evidence type="ECO:0000256" key="6">
    <source>
        <dbReference type="ARBA" id="ARBA00047942"/>
    </source>
</evidence>
<keyword evidence="5" id="KW-0949">S-adenosyl-L-methionine</keyword>
<evidence type="ECO:0000256" key="5">
    <source>
        <dbReference type="ARBA" id="ARBA00022691"/>
    </source>
</evidence>
<dbReference type="Gene3D" id="3.40.50.150">
    <property type="entry name" value="Vaccinia Virus protein VP39"/>
    <property type="match status" value="1"/>
</dbReference>
<dbReference type="Gene3D" id="1.10.1020.10">
    <property type="entry name" value="Adenine-specific Methyltransferase, Domain 2"/>
    <property type="match status" value="1"/>
</dbReference>
<dbReference type="PRINTS" id="PR00505">
    <property type="entry name" value="D12N6MTFRASE"/>
</dbReference>
<keyword evidence="8" id="KW-1185">Reference proteome</keyword>
<evidence type="ECO:0000256" key="1">
    <source>
        <dbReference type="ARBA" id="ARBA00006594"/>
    </source>
</evidence>
<dbReference type="EMBL" id="KU230356">
    <property type="protein sequence ID" value="ALY07610.1"/>
    <property type="molecule type" value="Genomic_DNA"/>
</dbReference>
<dbReference type="GO" id="GO:0009307">
    <property type="term" value="P:DNA restriction-modification system"/>
    <property type="evidence" value="ECO:0007669"/>
    <property type="project" value="InterPro"/>
</dbReference>
<evidence type="ECO:0000313" key="7">
    <source>
        <dbReference type="EMBL" id="ALY07610.1"/>
    </source>
</evidence>